<keyword evidence="7 13" id="KW-0808">Transferase</keyword>
<feature type="binding site" evidence="13">
    <location>
        <begin position="51"/>
        <end position="58"/>
    </location>
    <ligand>
        <name>ATP</name>
        <dbReference type="ChEBI" id="CHEBI:30616"/>
    </ligand>
</feature>
<evidence type="ECO:0000256" key="6">
    <source>
        <dbReference type="ARBA" id="ARBA00022556"/>
    </source>
</evidence>
<comment type="similarity">
    <text evidence="13">Belongs to the LpxK family.</text>
</comment>
<name>A0ABT4PGK2_9BACT</name>
<keyword evidence="9 13" id="KW-0418">Kinase</keyword>
<dbReference type="InterPro" id="IPR027417">
    <property type="entry name" value="P-loop_NTPase"/>
</dbReference>
<organism evidence="14 15">
    <name type="scientific">Phocaeicola acetigenes</name>
    <dbReference type="NCBI Taxonomy" id="3016083"/>
    <lineage>
        <taxon>Bacteria</taxon>
        <taxon>Pseudomonadati</taxon>
        <taxon>Bacteroidota</taxon>
        <taxon>Bacteroidia</taxon>
        <taxon>Bacteroidales</taxon>
        <taxon>Bacteroidaceae</taxon>
        <taxon>Phocaeicola</taxon>
    </lineage>
</organism>
<dbReference type="RefSeq" id="WP_269877245.1">
    <property type="nucleotide sequence ID" value="NZ_JAPZVM010000003.1"/>
</dbReference>
<evidence type="ECO:0000256" key="9">
    <source>
        <dbReference type="ARBA" id="ARBA00022777"/>
    </source>
</evidence>
<protein>
    <recommendedName>
        <fullName evidence="4 13">Tetraacyldisaccharide 4'-kinase</fullName>
        <ecNumber evidence="3 13">2.7.1.130</ecNumber>
    </recommendedName>
    <alternativeName>
        <fullName evidence="12 13">Lipid A 4'-kinase</fullName>
    </alternativeName>
</protein>
<dbReference type="NCBIfam" id="TIGR00682">
    <property type="entry name" value="lpxK"/>
    <property type="match status" value="1"/>
</dbReference>
<keyword evidence="10 13" id="KW-0067">ATP-binding</keyword>
<evidence type="ECO:0000256" key="13">
    <source>
        <dbReference type="HAMAP-Rule" id="MF_00409"/>
    </source>
</evidence>
<evidence type="ECO:0000256" key="3">
    <source>
        <dbReference type="ARBA" id="ARBA00012071"/>
    </source>
</evidence>
<comment type="pathway">
    <text evidence="2 13">Glycolipid biosynthesis; lipid IV(A) biosynthesis; lipid IV(A) from (3R)-3-hydroxytetradecanoyl-[acyl-carrier-protein] and UDP-N-acetyl-alpha-D-glucosamine: step 6/6.</text>
</comment>
<keyword evidence="5 13" id="KW-0444">Lipid biosynthesis</keyword>
<evidence type="ECO:0000313" key="14">
    <source>
        <dbReference type="EMBL" id="MCZ8372168.1"/>
    </source>
</evidence>
<dbReference type="SUPFAM" id="SSF52540">
    <property type="entry name" value="P-loop containing nucleoside triphosphate hydrolases"/>
    <property type="match status" value="1"/>
</dbReference>
<comment type="catalytic activity">
    <reaction evidence="13">
        <text>a lipid A disaccharide + ATP = a lipid IVA + ADP + H(+)</text>
        <dbReference type="Rhea" id="RHEA:67840"/>
        <dbReference type="ChEBI" id="CHEBI:15378"/>
        <dbReference type="ChEBI" id="CHEBI:30616"/>
        <dbReference type="ChEBI" id="CHEBI:176343"/>
        <dbReference type="ChEBI" id="CHEBI:176425"/>
        <dbReference type="ChEBI" id="CHEBI:456216"/>
        <dbReference type="EC" id="2.7.1.130"/>
    </reaction>
</comment>
<evidence type="ECO:0000256" key="10">
    <source>
        <dbReference type="ARBA" id="ARBA00022840"/>
    </source>
</evidence>
<evidence type="ECO:0000256" key="2">
    <source>
        <dbReference type="ARBA" id="ARBA00004870"/>
    </source>
</evidence>
<keyword evidence="15" id="KW-1185">Reference proteome</keyword>
<evidence type="ECO:0000313" key="15">
    <source>
        <dbReference type="Proteomes" id="UP001141933"/>
    </source>
</evidence>
<evidence type="ECO:0000256" key="1">
    <source>
        <dbReference type="ARBA" id="ARBA00002274"/>
    </source>
</evidence>
<dbReference type="InterPro" id="IPR003758">
    <property type="entry name" value="LpxK"/>
</dbReference>
<comment type="caution">
    <text evidence="14">The sequence shown here is derived from an EMBL/GenBank/DDBJ whole genome shotgun (WGS) entry which is preliminary data.</text>
</comment>
<dbReference type="Proteomes" id="UP001141933">
    <property type="component" value="Unassembled WGS sequence"/>
</dbReference>
<evidence type="ECO:0000256" key="7">
    <source>
        <dbReference type="ARBA" id="ARBA00022679"/>
    </source>
</evidence>
<dbReference type="PANTHER" id="PTHR42724:SF1">
    <property type="entry name" value="TETRAACYLDISACCHARIDE 4'-KINASE, MITOCHONDRIAL-RELATED"/>
    <property type="match status" value="1"/>
</dbReference>
<dbReference type="HAMAP" id="MF_00409">
    <property type="entry name" value="LpxK"/>
    <property type="match status" value="1"/>
</dbReference>
<sequence>MKEKSIKIYYPLLPLSALYRIGVSIRNKLFDWGILHAQSFPLPVISVGNITVGGTGKTPHTEYLIRMLETDYHVAVLSRGYKRKSKGFVLAESNTPIEQIGDEPFQMAHKFPRIRMAVDADRCHGIRCLTDGRVKPQPDVIILDDAFQHRYVKPGLSILLIDYHRPIWKDCMLPAGRLREPQYGKKRADIIIVSKCPSILNEQEQALLRQRIAPHKGQEVYFTTLVYGQLKPLFAKEKPERPLHSLHKEEQILLVTGIASPAAIIRELHKYVSQVVPVTFPDHHHFTANDMDTILRNFRQLPEHNRLIIITEKDAARLIDHPLLCEELKAYIYVLPVEVSFLNEQKQMFHQNLIRYVTENSRNSCIPQR</sequence>
<evidence type="ECO:0000256" key="11">
    <source>
        <dbReference type="ARBA" id="ARBA00023098"/>
    </source>
</evidence>
<proteinExistence type="inferred from homology"/>
<evidence type="ECO:0000256" key="4">
    <source>
        <dbReference type="ARBA" id="ARBA00016436"/>
    </source>
</evidence>
<reference evidence="14" key="1">
    <citation type="submission" date="2022-12" db="EMBL/GenBank/DDBJ databases">
        <title>Phocaeicola acetigenes sp. nov., isolated feces from a healthy human.</title>
        <authorList>
            <person name="Do H."/>
            <person name="Ha Y.B."/>
            <person name="Kim J.-S."/>
            <person name="Suh M.K."/>
            <person name="Kim H.S."/>
            <person name="Lee J.-S."/>
        </authorList>
    </citation>
    <scope>NUCLEOTIDE SEQUENCE</scope>
    <source>
        <strain evidence="14">KGMB11183</strain>
    </source>
</reference>
<dbReference type="EMBL" id="JAPZVM010000003">
    <property type="protein sequence ID" value="MCZ8372168.1"/>
    <property type="molecule type" value="Genomic_DNA"/>
</dbReference>
<accession>A0ABT4PGK2</accession>
<evidence type="ECO:0000256" key="12">
    <source>
        <dbReference type="ARBA" id="ARBA00029757"/>
    </source>
</evidence>
<keyword evidence="8 13" id="KW-0547">Nucleotide-binding</keyword>
<keyword evidence="11 13" id="KW-0443">Lipid metabolism</keyword>
<comment type="function">
    <text evidence="1 13">Transfers the gamma-phosphate of ATP to the 4'-position of a tetraacyldisaccharide 1-phosphate intermediate (termed DS-1-P) to form tetraacyldisaccharide 1,4'-bis-phosphate (lipid IVA).</text>
</comment>
<gene>
    <name evidence="13 14" type="primary">lpxK</name>
    <name evidence="14" type="ORF">O6P32_05505</name>
</gene>
<dbReference type="GO" id="GO:0009029">
    <property type="term" value="F:lipid-A 4'-kinase activity"/>
    <property type="evidence" value="ECO:0007669"/>
    <property type="project" value="UniProtKB-EC"/>
</dbReference>
<dbReference type="Pfam" id="PF02606">
    <property type="entry name" value="LpxK"/>
    <property type="match status" value="1"/>
</dbReference>
<dbReference type="PANTHER" id="PTHR42724">
    <property type="entry name" value="TETRAACYLDISACCHARIDE 4'-KINASE"/>
    <property type="match status" value="1"/>
</dbReference>
<evidence type="ECO:0000256" key="5">
    <source>
        <dbReference type="ARBA" id="ARBA00022516"/>
    </source>
</evidence>
<dbReference type="EC" id="2.7.1.130" evidence="3 13"/>
<evidence type="ECO:0000256" key="8">
    <source>
        <dbReference type="ARBA" id="ARBA00022741"/>
    </source>
</evidence>
<keyword evidence="6 13" id="KW-0441">Lipid A biosynthesis</keyword>